<dbReference type="AlphaFoldDB" id="A0A5J5F5J1"/>
<feature type="compositionally biased region" description="Polar residues" evidence="1">
    <location>
        <begin position="1"/>
        <end position="13"/>
    </location>
</feature>
<feature type="transmembrane region" description="Helical" evidence="2">
    <location>
        <begin position="92"/>
        <end position="112"/>
    </location>
</feature>
<accession>A0A5J5F5J1</accession>
<gene>
    <name evidence="3" type="ORF">FN846DRAFT_935053</name>
</gene>
<feature type="transmembrane region" description="Helical" evidence="2">
    <location>
        <begin position="203"/>
        <end position="229"/>
    </location>
</feature>
<dbReference type="OrthoDB" id="5404940at2759"/>
<feature type="compositionally biased region" description="Polar residues" evidence="1">
    <location>
        <begin position="362"/>
        <end position="375"/>
    </location>
</feature>
<protein>
    <submittedName>
        <fullName evidence="3">Uncharacterized protein</fullName>
    </submittedName>
</protein>
<keyword evidence="2" id="KW-1133">Transmembrane helix</keyword>
<organism evidence="3 4">
    <name type="scientific">Sphaerosporella brunnea</name>
    <dbReference type="NCBI Taxonomy" id="1250544"/>
    <lineage>
        <taxon>Eukaryota</taxon>
        <taxon>Fungi</taxon>
        <taxon>Dikarya</taxon>
        <taxon>Ascomycota</taxon>
        <taxon>Pezizomycotina</taxon>
        <taxon>Pezizomycetes</taxon>
        <taxon>Pezizales</taxon>
        <taxon>Pyronemataceae</taxon>
        <taxon>Sphaerosporella</taxon>
    </lineage>
</organism>
<comment type="caution">
    <text evidence="3">The sequence shown here is derived from an EMBL/GenBank/DDBJ whole genome shotgun (WGS) entry which is preliminary data.</text>
</comment>
<evidence type="ECO:0000313" key="4">
    <source>
        <dbReference type="Proteomes" id="UP000326924"/>
    </source>
</evidence>
<keyword evidence="4" id="KW-1185">Reference proteome</keyword>
<feature type="transmembrane region" description="Helical" evidence="2">
    <location>
        <begin position="118"/>
        <end position="139"/>
    </location>
</feature>
<evidence type="ECO:0000256" key="1">
    <source>
        <dbReference type="SAM" id="MobiDB-lite"/>
    </source>
</evidence>
<sequence length="439" mass="48522">MSMYSTPSTSRRQQPLLPEFSAPGFSPRAPFNPKSVTEAAEVARNAPPKPKPNGPLVNLDFPANSRSNRMALRDGRCPVSKAAITWARYTSIVLRLAQLLGAMGLLVMMLMMRGMDSWTGWICRVPPAVAIVHVVYAIYHLSGSYRLKTPGSSKVYFLLASSVDVAIVCFYAFMAVLSWRQHAAGRDMNWTTVFHDDSIDQKIVFTVFLAACAGAGLTFITLGCSLYLVHAFRKLDSLPPDYNPFVEDEDPHLAVNEKLRWSSSTADSETALLQGKNPMQEQRTRPFAATRIKLNPSLHKPPPHSEGKYHYESLNFDELDLGTRRDTETLGAGYGQAPSVPEPERSPTKTSLKRGSRVVRPSSISSMPGTPTSLKRASISTYATAAEQRYDETVPIPESQRSSVISHTSTVQGYSKQALLAAKQEGREWRFRKVSGEAH</sequence>
<feature type="transmembrane region" description="Helical" evidence="2">
    <location>
        <begin position="155"/>
        <end position="179"/>
    </location>
</feature>
<keyword evidence="2" id="KW-0812">Transmembrane</keyword>
<reference evidence="3 4" key="1">
    <citation type="submission" date="2019-09" db="EMBL/GenBank/DDBJ databases">
        <title>Draft genome of the ectomycorrhizal ascomycete Sphaerosporella brunnea.</title>
        <authorList>
            <consortium name="DOE Joint Genome Institute"/>
            <person name="Benucci G.M."/>
            <person name="Marozzi G."/>
            <person name="Antonielli L."/>
            <person name="Sanchez S."/>
            <person name="Marco P."/>
            <person name="Wang X."/>
            <person name="Falini L.B."/>
            <person name="Barry K."/>
            <person name="Haridas S."/>
            <person name="Lipzen A."/>
            <person name="Labutti K."/>
            <person name="Grigoriev I.V."/>
            <person name="Murat C."/>
            <person name="Martin F."/>
            <person name="Albertini E."/>
            <person name="Donnini D."/>
            <person name="Bonito G."/>
        </authorList>
    </citation>
    <scope>NUCLEOTIDE SEQUENCE [LARGE SCALE GENOMIC DNA]</scope>
    <source>
        <strain evidence="3 4">Sb_GMNB300</strain>
    </source>
</reference>
<dbReference type="InParanoid" id="A0A5J5F5J1"/>
<dbReference type="EMBL" id="VXIS01000033">
    <property type="protein sequence ID" value="KAA8911640.1"/>
    <property type="molecule type" value="Genomic_DNA"/>
</dbReference>
<evidence type="ECO:0000313" key="3">
    <source>
        <dbReference type="EMBL" id="KAA8911640.1"/>
    </source>
</evidence>
<keyword evidence="2" id="KW-0472">Membrane</keyword>
<evidence type="ECO:0000256" key="2">
    <source>
        <dbReference type="SAM" id="Phobius"/>
    </source>
</evidence>
<proteinExistence type="predicted"/>
<feature type="region of interest" description="Disordered" evidence="1">
    <location>
        <begin position="328"/>
        <end position="375"/>
    </location>
</feature>
<name>A0A5J5F5J1_9PEZI</name>
<dbReference type="Proteomes" id="UP000326924">
    <property type="component" value="Unassembled WGS sequence"/>
</dbReference>
<feature type="region of interest" description="Disordered" evidence="1">
    <location>
        <begin position="1"/>
        <end position="58"/>
    </location>
</feature>